<keyword evidence="3" id="KW-1185">Reference proteome</keyword>
<reference evidence="2 3" key="1">
    <citation type="submission" date="2020-07" db="EMBL/GenBank/DDBJ databases">
        <title>Sequencing the genomes of 1000 actinobacteria strains.</title>
        <authorList>
            <person name="Klenk H.-P."/>
        </authorList>
    </citation>
    <scope>NUCLEOTIDE SEQUENCE [LARGE SCALE GENOMIC DNA]</scope>
    <source>
        <strain evidence="2 3">DSM 45763</strain>
    </source>
</reference>
<keyword evidence="1" id="KW-0472">Membrane</keyword>
<gene>
    <name evidence="2" type="ORF">HDA43_003216</name>
</gene>
<comment type="caution">
    <text evidence="2">The sequence shown here is derived from an EMBL/GenBank/DDBJ whole genome shotgun (WGS) entry which is preliminary data.</text>
</comment>
<evidence type="ECO:0000313" key="2">
    <source>
        <dbReference type="EMBL" id="NYF41057.1"/>
    </source>
</evidence>
<dbReference type="Proteomes" id="UP000576393">
    <property type="component" value="Unassembled WGS sequence"/>
</dbReference>
<evidence type="ECO:0000256" key="1">
    <source>
        <dbReference type="SAM" id="Phobius"/>
    </source>
</evidence>
<feature type="transmembrane region" description="Helical" evidence="1">
    <location>
        <begin position="22"/>
        <end position="42"/>
    </location>
</feature>
<keyword evidence="1" id="KW-0812">Transmembrane</keyword>
<accession>A0A852UTR5</accession>
<proteinExistence type="predicted"/>
<keyword evidence="1" id="KW-1133">Transmembrane helix</keyword>
<protein>
    <submittedName>
        <fullName evidence="2">Uncharacterized protein</fullName>
    </submittedName>
</protein>
<dbReference type="EMBL" id="JACCCO010000001">
    <property type="protein sequence ID" value="NYF41057.1"/>
    <property type="molecule type" value="Genomic_DNA"/>
</dbReference>
<organism evidence="2 3">
    <name type="scientific">Streptosporangium sandarakinum</name>
    <dbReference type="NCBI Taxonomy" id="1260955"/>
    <lineage>
        <taxon>Bacteria</taxon>
        <taxon>Bacillati</taxon>
        <taxon>Actinomycetota</taxon>
        <taxon>Actinomycetes</taxon>
        <taxon>Streptosporangiales</taxon>
        <taxon>Streptosporangiaceae</taxon>
        <taxon>Streptosporangium</taxon>
    </lineage>
</organism>
<dbReference type="AlphaFoldDB" id="A0A852UTR5"/>
<name>A0A852UTR5_9ACTN</name>
<sequence length="45" mass="4712">MAAVRAAGSNRTNPSGVKMADIVFVALTIALFVILGLVVRAVERL</sequence>
<evidence type="ECO:0000313" key="3">
    <source>
        <dbReference type="Proteomes" id="UP000576393"/>
    </source>
</evidence>